<keyword evidence="5 9" id="KW-1133">Transmembrane helix</keyword>
<dbReference type="GeneID" id="34455688"/>
<proteinExistence type="inferred from homology"/>
<evidence type="ECO:0000256" key="2">
    <source>
        <dbReference type="ARBA" id="ARBA00004651"/>
    </source>
</evidence>
<feature type="non-terminal residue" evidence="10">
    <location>
        <position position="1"/>
    </location>
</feature>
<comment type="catalytic activity">
    <reaction evidence="8">
        <text>fluoride(in) = fluoride(out)</text>
        <dbReference type="Rhea" id="RHEA:76159"/>
        <dbReference type="ChEBI" id="CHEBI:17051"/>
    </reaction>
    <physiologicalReaction direction="left-to-right" evidence="8">
        <dbReference type="Rhea" id="RHEA:76160"/>
    </physiologicalReaction>
</comment>
<dbReference type="PANTHER" id="PTHR28259:SF1">
    <property type="entry name" value="FLUORIDE EXPORT PROTEIN 1-RELATED"/>
    <property type="match status" value="1"/>
</dbReference>
<evidence type="ECO:0008006" key="12">
    <source>
        <dbReference type="Google" id="ProtNLM"/>
    </source>
</evidence>
<keyword evidence="3" id="KW-1003">Cell membrane</keyword>
<dbReference type="OrthoDB" id="409792at2759"/>
<evidence type="ECO:0000256" key="8">
    <source>
        <dbReference type="ARBA" id="ARBA00035585"/>
    </source>
</evidence>
<evidence type="ECO:0000313" key="10">
    <source>
        <dbReference type="EMBL" id="OJJ79619.1"/>
    </source>
</evidence>
<dbReference type="Pfam" id="PF02537">
    <property type="entry name" value="CRCB"/>
    <property type="match status" value="1"/>
</dbReference>
<keyword evidence="6 9" id="KW-0472">Membrane</keyword>
<evidence type="ECO:0000256" key="3">
    <source>
        <dbReference type="ARBA" id="ARBA00022475"/>
    </source>
</evidence>
<evidence type="ECO:0000256" key="4">
    <source>
        <dbReference type="ARBA" id="ARBA00022692"/>
    </source>
</evidence>
<comment type="subcellular location">
    <subcellularLocation>
        <location evidence="2">Cell membrane</location>
        <topology evidence="2">Multi-pass membrane protein</topology>
    </subcellularLocation>
</comment>
<dbReference type="VEuPathDB" id="FungiDB:ASPGLDRAFT_102423"/>
<feature type="transmembrane region" description="Helical" evidence="9">
    <location>
        <begin position="72"/>
        <end position="94"/>
    </location>
</feature>
<protein>
    <recommendedName>
        <fullName evidence="12">Fluoride ion transporter CrcB</fullName>
    </recommendedName>
</protein>
<dbReference type="Proteomes" id="UP000184300">
    <property type="component" value="Unassembled WGS sequence"/>
</dbReference>
<keyword evidence="4 9" id="KW-0812">Transmembrane</keyword>
<accession>A0A1L9V6X0</accession>
<dbReference type="STRING" id="1160497.A0A1L9V6X0"/>
<evidence type="ECO:0000256" key="9">
    <source>
        <dbReference type="SAM" id="Phobius"/>
    </source>
</evidence>
<evidence type="ECO:0000313" key="11">
    <source>
        <dbReference type="Proteomes" id="UP000184300"/>
    </source>
</evidence>
<dbReference type="GO" id="GO:0005886">
    <property type="term" value="C:plasma membrane"/>
    <property type="evidence" value="ECO:0007669"/>
    <property type="project" value="UniProtKB-SubCell"/>
</dbReference>
<name>A0A1L9V6X0_ASPGL</name>
<dbReference type="GO" id="GO:1903425">
    <property type="term" value="F:fluoride transmembrane transporter activity"/>
    <property type="evidence" value="ECO:0007669"/>
    <property type="project" value="TreeGrafter"/>
</dbReference>
<gene>
    <name evidence="10" type="ORF">ASPGLDRAFT_102423</name>
</gene>
<reference evidence="11" key="1">
    <citation type="journal article" date="2017" name="Genome Biol.">
        <title>Comparative genomics reveals high biological diversity and specific adaptations in the industrially and medically important fungal genus Aspergillus.</title>
        <authorList>
            <person name="de Vries R.P."/>
            <person name="Riley R."/>
            <person name="Wiebenga A."/>
            <person name="Aguilar-Osorio G."/>
            <person name="Amillis S."/>
            <person name="Uchima C.A."/>
            <person name="Anderluh G."/>
            <person name="Asadollahi M."/>
            <person name="Askin M."/>
            <person name="Barry K."/>
            <person name="Battaglia E."/>
            <person name="Bayram O."/>
            <person name="Benocci T."/>
            <person name="Braus-Stromeyer S.A."/>
            <person name="Caldana C."/>
            <person name="Canovas D."/>
            <person name="Cerqueira G.C."/>
            <person name="Chen F."/>
            <person name="Chen W."/>
            <person name="Choi C."/>
            <person name="Clum A."/>
            <person name="Dos Santos R.A."/>
            <person name="Damasio A.R."/>
            <person name="Diallinas G."/>
            <person name="Emri T."/>
            <person name="Fekete E."/>
            <person name="Flipphi M."/>
            <person name="Freyberg S."/>
            <person name="Gallo A."/>
            <person name="Gournas C."/>
            <person name="Habgood R."/>
            <person name="Hainaut M."/>
            <person name="Harispe M.L."/>
            <person name="Henrissat B."/>
            <person name="Hilden K.S."/>
            <person name="Hope R."/>
            <person name="Hossain A."/>
            <person name="Karabika E."/>
            <person name="Karaffa L."/>
            <person name="Karanyi Z."/>
            <person name="Krasevec N."/>
            <person name="Kuo A."/>
            <person name="Kusch H."/>
            <person name="LaButti K."/>
            <person name="Lagendijk E.L."/>
            <person name="Lapidus A."/>
            <person name="Levasseur A."/>
            <person name="Lindquist E."/>
            <person name="Lipzen A."/>
            <person name="Logrieco A.F."/>
            <person name="MacCabe A."/>
            <person name="Maekelae M.R."/>
            <person name="Malavazi I."/>
            <person name="Melin P."/>
            <person name="Meyer V."/>
            <person name="Mielnichuk N."/>
            <person name="Miskei M."/>
            <person name="Molnar A.P."/>
            <person name="Mule G."/>
            <person name="Ngan C.Y."/>
            <person name="Orejas M."/>
            <person name="Orosz E."/>
            <person name="Ouedraogo J.P."/>
            <person name="Overkamp K.M."/>
            <person name="Park H.-S."/>
            <person name="Perrone G."/>
            <person name="Piumi F."/>
            <person name="Punt P.J."/>
            <person name="Ram A.F."/>
            <person name="Ramon A."/>
            <person name="Rauscher S."/>
            <person name="Record E."/>
            <person name="Riano-Pachon D.M."/>
            <person name="Robert V."/>
            <person name="Roehrig J."/>
            <person name="Ruller R."/>
            <person name="Salamov A."/>
            <person name="Salih N.S."/>
            <person name="Samson R.A."/>
            <person name="Sandor E."/>
            <person name="Sanguinetti M."/>
            <person name="Schuetze T."/>
            <person name="Sepcic K."/>
            <person name="Shelest E."/>
            <person name="Sherlock G."/>
            <person name="Sophianopoulou V."/>
            <person name="Squina F.M."/>
            <person name="Sun H."/>
            <person name="Susca A."/>
            <person name="Todd R.B."/>
            <person name="Tsang A."/>
            <person name="Unkles S.E."/>
            <person name="van de Wiele N."/>
            <person name="van Rossen-Uffink D."/>
            <person name="Oliveira J.V."/>
            <person name="Vesth T.C."/>
            <person name="Visser J."/>
            <person name="Yu J.-H."/>
            <person name="Zhou M."/>
            <person name="Andersen M.R."/>
            <person name="Archer D.B."/>
            <person name="Baker S.E."/>
            <person name="Benoit I."/>
            <person name="Brakhage A.A."/>
            <person name="Braus G.H."/>
            <person name="Fischer R."/>
            <person name="Frisvad J.C."/>
            <person name="Goldman G.H."/>
            <person name="Houbraken J."/>
            <person name="Oakley B."/>
            <person name="Pocsi I."/>
            <person name="Scazzocchio C."/>
            <person name="Seiboth B."/>
            <person name="vanKuyk P.A."/>
            <person name="Wortman J."/>
            <person name="Dyer P.S."/>
            <person name="Grigoriev I.V."/>
        </authorList>
    </citation>
    <scope>NUCLEOTIDE SEQUENCE [LARGE SCALE GENOMIC DNA]</scope>
    <source>
        <strain evidence="11">CBS 516.65</strain>
    </source>
</reference>
<comment type="similarity">
    <text evidence="7">Belongs to the fluoride channel Fluc/FEX (TC 1.A.43) family.</text>
</comment>
<evidence type="ECO:0000256" key="5">
    <source>
        <dbReference type="ARBA" id="ARBA00022989"/>
    </source>
</evidence>
<feature type="non-terminal residue" evidence="10">
    <location>
        <position position="104"/>
    </location>
</feature>
<comment type="function">
    <text evidence="1">Fluoride channel required for the rapid expulsion of cytoplasmic fluoride.</text>
</comment>
<organism evidence="10 11">
    <name type="scientific">Aspergillus glaucus CBS 516.65</name>
    <dbReference type="NCBI Taxonomy" id="1160497"/>
    <lineage>
        <taxon>Eukaryota</taxon>
        <taxon>Fungi</taxon>
        <taxon>Dikarya</taxon>
        <taxon>Ascomycota</taxon>
        <taxon>Pezizomycotina</taxon>
        <taxon>Eurotiomycetes</taxon>
        <taxon>Eurotiomycetidae</taxon>
        <taxon>Eurotiales</taxon>
        <taxon>Aspergillaceae</taxon>
        <taxon>Aspergillus</taxon>
        <taxon>Aspergillus subgen. Aspergillus</taxon>
    </lineage>
</organism>
<dbReference type="AlphaFoldDB" id="A0A1L9V6X0"/>
<evidence type="ECO:0000256" key="6">
    <source>
        <dbReference type="ARBA" id="ARBA00023136"/>
    </source>
</evidence>
<sequence length="104" mass="11042">FPLGTFTANVSGVMILGMAYSLQRASISSSALGGGSFIGCQVLEGIMDGFCGCLTTVSTWVLELSDLRRRHAYTYGILSVAVGICMLVIEIGSLKWTRGFVTPI</sequence>
<dbReference type="PANTHER" id="PTHR28259">
    <property type="entry name" value="FLUORIDE EXPORT PROTEIN 1-RELATED"/>
    <property type="match status" value="1"/>
</dbReference>
<dbReference type="InterPro" id="IPR003691">
    <property type="entry name" value="FluC"/>
</dbReference>
<dbReference type="EMBL" id="KV878916">
    <property type="protein sequence ID" value="OJJ79619.1"/>
    <property type="molecule type" value="Genomic_DNA"/>
</dbReference>
<keyword evidence="11" id="KW-1185">Reference proteome</keyword>
<dbReference type="RefSeq" id="XP_022396317.1">
    <property type="nucleotide sequence ID" value="XM_022539427.1"/>
</dbReference>
<evidence type="ECO:0000256" key="1">
    <source>
        <dbReference type="ARBA" id="ARBA00002598"/>
    </source>
</evidence>
<evidence type="ECO:0000256" key="7">
    <source>
        <dbReference type="ARBA" id="ARBA00035120"/>
    </source>
</evidence>